<name>A0A9Q3EFZ1_9BASI</name>
<comment type="caution">
    <text evidence="1">The sequence shown here is derived from an EMBL/GenBank/DDBJ whole genome shotgun (WGS) entry which is preliminary data.</text>
</comment>
<gene>
    <name evidence="1" type="ORF">O181_061386</name>
</gene>
<evidence type="ECO:0000313" key="2">
    <source>
        <dbReference type="Proteomes" id="UP000765509"/>
    </source>
</evidence>
<accession>A0A9Q3EFZ1</accession>
<sequence>MISFNSYHKDCYDPSKSFGNYLSYAKSCAALDDDSRTLSFQSSVHIPSLNSHQSLLYSRNEFFKDIQDVGEYNFVSSLHLLLGHMDLPPLSYDEALDGLWDEEEEQ</sequence>
<evidence type="ECO:0000313" key="1">
    <source>
        <dbReference type="EMBL" id="MBW0521671.1"/>
    </source>
</evidence>
<keyword evidence="2" id="KW-1185">Reference proteome</keyword>
<dbReference type="AlphaFoldDB" id="A0A9Q3EFZ1"/>
<protein>
    <submittedName>
        <fullName evidence="1">Uncharacterized protein</fullName>
    </submittedName>
</protein>
<organism evidence="1 2">
    <name type="scientific">Austropuccinia psidii MF-1</name>
    <dbReference type="NCBI Taxonomy" id="1389203"/>
    <lineage>
        <taxon>Eukaryota</taxon>
        <taxon>Fungi</taxon>
        <taxon>Dikarya</taxon>
        <taxon>Basidiomycota</taxon>
        <taxon>Pucciniomycotina</taxon>
        <taxon>Pucciniomycetes</taxon>
        <taxon>Pucciniales</taxon>
        <taxon>Sphaerophragmiaceae</taxon>
        <taxon>Austropuccinia</taxon>
    </lineage>
</organism>
<proteinExistence type="predicted"/>
<dbReference type="EMBL" id="AVOT02029002">
    <property type="protein sequence ID" value="MBW0521671.1"/>
    <property type="molecule type" value="Genomic_DNA"/>
</dbReference>
<reference evidence="1" key="1">
    <citation type="submission" date="2021-03" db="EMBL/GenBank/DDBJ databases">
        <title>Draft genome sequence of rust myrtle Austropuccinia psidii MF-1, a brazilian biotype.</title>
        <authorList>
            <person name="Quecine M.C."/>
            <person name="Pachon D.M.R."/>
            <person name="Bonatelli M.L."/>
            <person name="Correr F.H."/>
            <person name="Franceschini L.M."/>
            <person name="Leite T.F."/>
            <person name="Margarido G.R.A."/>
            <person name="Almeida C.A."/>
            <person name="Ferrarezi J.A."/>
            <person name="Labate C.A."/>
        </authorList>
    </citation>
    <scope>NUCLEOTIDE SEQUENCE</scope>
    <source>
        <strain evidence="1">MF-1</strain>
    </source>
</reference>
<dbReference type="Proteomes" id="UP000765509">
    <property type="component" value="Unassembled WGS sequence"/>
</dbReference>